<reference evidence="3" key="1">
    <citation type="submission" date="2019-02" db="EMBL/GenBank/DDBJ databases">
        <title>Draft genome of the type strain Pelomonas aquatica CCUG 52575T.</title>
        <authorList>
            <person name="Gomila M."/>
            <person name="Lalucat J."/>
        </authorList>
    </citation>
    <scope>NUCLEOTIDE SEQUENCE</scope>
    <source>
        <strain evidence="3">CCUG 52575</strain>
    </source>
</reference>
<dbReference type="EMBL" id="SGUG01000038">
    <property type="protein sequence ID" value="MDG0864665.1"/>
    <property type="molecule type" value="Genomic_DNA"/>
</dbReference>
<keyword evidence="2" id="KW-1133">Transmembrane helix</keyword>
<dbReference type="InterPro" id="IPR012902">
    <property type="entry name" value="N_methyl_site"/>
</dbReference>
<keyword evidence="4" id="KW-1185">Reference proteome</keyword>
<proteinExistence type="predicted"/>
<dbReference type="AlphaFoldDB" id="A0A9X4LJD6"/>
<dbReference type="PROSITE" id="PS00409">
    <property type="entry name" value="PROKAR_NTER_METHYL"/>
    <property type="match status" value="1"/>
</dbReference>
<name>A0A9X4LJD6_9BURK</name>
<accession>A0A9X4LJD6</accession>
<keyword evidence="2" id="KW-0812">Transmembrane</keyword>
<feature type="compositionally biased region" description="Polar residues" evidence="1">
    <location>
        <begin position="164"/>
        <end position="175"/>
    </location>
</feature>
<keyword evidence="2" id="KW-0472">Membrane</keyword>
<evidence type="ECO:0000256" key="1">
    <source>
        <dbReference type="SAM" id="MobiDB-lite"/>
    </source>
</evidence>
<organism evidence="3 4">
    <name type="scientific">Pelomonas aquatica</name>
    <dbReference type="NCBI Taxonomy" id="431058"/>
    <lineage>
        <taxon>Bacteria</taxon>
        <taxon>Pseudomonadati</taxon>
        <taxon>Pseudomonadota</taxon>
        <taxon>Betaproteobacteria</taxon>
        <taxon>Burkholderiales</taxon>
        <taxon>Sphaerotilaceae</taxon>
        <taxon>Roseateles</taxon>
    </lineage>
</organism>
<feature type="transmembrane region" description="Helical" evidence="2">
    <location>
        <begin position="20"/>
        <end position="42"/>
    </location>
</feature>
<sequence length="441" mass="47166">MKSKQFLLRRVAGHQRGVTLIEALVALLVMSFGMVALVGLLANLRRGGDVARQRGDAMRIAQAELANLRSFALLRRPAGNTTTQDYDNSIVTQDPQNVPGTSLNAIYTLTRIVTPLVNGSAEPRARTMSVLVTWQDRANQQGSIKLESIVSRTDPAFSGATGITPPTSGIRTPSGRNPAIPADAKDLENEHGQRSTFRPGGGGQTVWVFNNLTGVITSTCTIDATVSLRYASDLVNCSSTTAYLVSGSIRFSSTNPANPTAPEAPALPLVSATVTLIPSQFSDPNNRTRLAPNAGYTGTPQCFSDAPSSPVATRSFVNYNCIVYPNTQTTPNWWGVVSLTGLSVGTDSAQFRVCRYSADYNGNGYTFLANTANGYDYLADGKPSKFLIDNEEHPDLYRGVARPLARQNFLVVRGDVACPTAPAPAPASGIFIDYSTVQLQP</sequence>
<evidence type="ECO:0000313" key="4">
    <source>
        <dbReference type="Proteomes" id="UP001152766"/>
    </source>
</evidence>
<comment type="caution">
    <text evidence="3">The sequence shown here is derived from an EMBL/GenBank/DDBJ whole genome shotgun (WGS) entry which is preliminary data.</text>
</comment>
<dbReference type="Proteomes" id="UP001152766">
    <property type="component" value="Unassembled WGS sequence"/>
</dbReference>
<evidence type="ECO:0000256" key="2">
    <source>
        <dbReference type="SAM" id="Phobius"/>
    </source>
</evidence>
<gene>
    <name evidence="3" type="ORF">EXJ73_19575</name>
</gene>
<evidence type="ECO:0000313" key="3">
    <source>
        <dbReference type="EMBL" id="MDG0864665.1"/>
    </source>
</evidence>
<feature type="region of interest" description="Disordered" evidence="1">
    <location>
        <begin position="157"/>
        <end position="178"/>
    </location>
</feature>
<protein>
    <submittedName>
        <fullName evidence="3">Uncharacterized protein</fullName>
    </submittedName>
</protein>
<dbReference type="RefSeq" id="WP_268153742.1">
    <property type="nucleotide sequence ID" value="NZ_JAPPUW010000027.1"/>
</dbReference>
<dbReference type="Pfam" id="PF07963">
    <property type="entry name" value="N_methyl"/>
    <property type="match status" value="1"/>
</dbReference>